<dbReference type="InterPro" id="IPR000210">
    <property type="entry name" value="BTB/POZ_dom"/>
</dbReference>
<proteinExistence type="predicted"/>
<dbReference type="Gene3D" id="3.30.710.10">
    <property type="entry name" value="Potassium Channel Kv1.1, Chain A"/>
    <property type="match status" value="1"/>
</dbReference>
<dbReference type="PROSITE" id="PS50097">
    <property type="entry name" value="BTB"/>
    <property type="match status" value="1"/>
</dbReference>
<dbReference type="SMART" id="SM00225">
    <property type="entry name" value="BTB"/>
    <property type="match status" value="1"/>
</dbReference>
<keyword evidence="3" id="KW-1185">Reference proteome</keyword>
<dbReference type="Proteomes" id="UP001194468">
    <property type="component" value="Unassembled WGS sequence"/>
</dbReference>
<sequence length="273" mass="30516">MTVLDRDSYSGDTDVFLESADGVKFCIHRCILAVASPFFEHMFSLPQPPPDSKEHIPVIPVSEHSSTISPLLQFIYPEPDPVITSLDELVTLLATSVKYDFLGPIAALRKELLSPRFLNESPARVYAIASRFDFEYEAQVASRHTLSCNILDCPLSDDLKHISAYAYHRLLVLHRTRADAAQALLKTPQDVKCMQCSGPFYGAFVPPKWWKEFEKLAKEELSVRPTTDVIFSMPFLARAAQESGCIRCAGSILDAHAFLADLKKQIEDLPSTI</sequence>
<evidence type="ECO:0000259" key="1">
    <source>
        <dbReference type="PROSITE" id="PS50097"/>
    </source>
</evidence>
<name>A0AAD4C7G4_BOLED</name>
<comment type="caution">
    <text evidence="2">The sequence shown here is derived from an EMBL/GenBank/DDBJ whole genome shotgun (WGS) entry which is preliminary data.</text>
</comment>
<dbReference type="EMBL" id="WHUW01000002">
    <property type="protein sequence ID" value="KAF8450677.1"/>
    <property type="molecule type" value="Genomic_DNA"/>
</dbReference>
<dbReference type="CDD" id="cd18186">
    <property type="entry name" value="BTB_POZ_ZBTB_KLHL-like"/>
    <property type="match status" value="1"/>
</dbReference>
<dbReference type="SUPFAM" id="SSF54695">
    <property type="entry name" value="POZ domain"/>
    <property type="match status" value="1"/>
</dbReference>
<gene>
    <name evidence="2" type="ORF">L210DRAFT_3385548</name>
</gene>
<evidence type="ECO:0000313" key="3">
    <source>
        <dbReference type="Proteomes" id="UP001194468"/>
    </source>
</evidence>
<dbReference type="AlphaFoldDB" id="A0AAD4C7G4"/>
<protein>
    <recommendedName>
        <fullName evidence="1">BTB domain-containing protein</fullName>
    </recommendedName>
</protein>
<accession>A0AAD4C7G4</accession>
<feature type="domain" description="BTB" evidence="1">
    <location>
        <begin position="13"/>
        <end position="76"/>
    </location>
</feature>
<reference evidence="2" key="1">
    <citation type="submission" date="2019-10" db="EMBL/GenBank/DDBJ databases">
        <authorList>
            <consortium name="DOE Joint Genome Institute"/>
            <person name="Kuo A."/>
            <person name="Miyauchi S."/>
            <person name="Kiss E."/>
            <person name="Drula E."/>
            <person name="Kohler A."/>
            <person name="Sanchez-Garcia M."/>
            <person name="Andreopoulos B."/>
            <person name="Barry K.W."/>
            <person name="Bonito G."/>
            <person name="Buee M."/>
            <person name="Carver A."/>
            <person name="Chen C."/>
            <person name="Cichocki N."/>
            <person name="Clum A."/>
            <person name="Culley D."/>
            <person name="Crous P.W."/>
            <person name="Fauchery L."/>
            <person name="Girlanda M."/>
            <person name="Hayes R."/>
            <person name="Keri Z."/>
            <person name="LaButti K."/>
            <person name="Lipzen A."/>
            <person name="Lombard V."/>
            <person name="Magnuson J."/>
            <person name="Maillard F."/>
            <person name="Morin E."/>
            <person name="Murat C."/>
            <person name="Nolan M."/>
            <person name="Ohm R."/>
            <person name="Pangilinan J."/>
            <person name="Pereira M."/>
            <person name="Perotto S."/>
            <person name="Peter M."/>
            <person name="Riley R."/>
            <person name="Sitrit Y."/>
            <person name="Stielow B."/>
            <person name="Szollosi G."/>
            <person name="Zifcakova L."/>
            <person name="Stursova M."/>
            <person name="Spatafora J.W."/>
            <person name="Tedersoo L."/>
            <person name="Vaario L.-M."/>
            <person name="Yamada A."/>
            <person name="Yan M."/>
            <person name="Wang P."/>
            <person name="Xu J."/>
            <person name="Bruns T."/>
            <person name="Baldrian P."/>
            <person name="Vilgalys R."/>
            <person name="Henrissat B."/>
            <person name="Grigoriev I.V."/>
            <person name="Hibbett D."/>
            <person name="Nagy L.G."/>
            <person name="Martin F.M."/>
        </authorList>
    </citation>
    <scope>NUCLEOTIDE SEQUENCE</scope>
    <source>
        <strain evidence="2">BED1</strain>
    </source>
</reference>
<dbReference type="InterPro" id="IPR011333">
    <property type="entry name" value="SKP1/BTB/POZ_sf"/>
</dbReference>
<organism evidence="2 3">
    <name type="scientific">Boletus edulis BED1</name>
    <dbReference type="NCBI Taxonomy" id="1328754"/>
    <lineage>
        <taxon>Eukaryota</taxon>
        <taxon>Fungi</taxon>
        <taxon>Dikarya</taxon>
        <taxon>Basidiomycota</taxon>
        <taxon>Agaricomycotina</taxon>
        <taxon>Agaricomycetes</taxon>
        <taxon>Agaricomycetidae</taxon>
        <taxon>Boletales</taxon>
        <taxon>Boletineae</taxon>
        <taxon>Boletaceae</taxon>
        <taxon>Boletoideae</taxon>
        <taxon>Boletus</taxon>
    </lineage>
</organism>
<dbReference type="Pfam" id="PF00651">
    <property type="entry name" value="BTB"/>
    <property type="match status" value="1"/>
</dbReference>
<reference evidence="2" key="2">
    <citation type="journal article" date="2020" name="Nat. Commun.">
        <title>Large-scale genome sequencing of mycorrhizal fungi provides insights into the early evolution of symbiotic traits.</title>
        <authorList>
            <person name="Miyauchi S."/>
            <person name="Kiss E."/>
            <person name="Kuo A."/>
            <person name="Drula E."/>
            <person name="Kohler A."/>
            <person name="Sanchez-Garcia M."/>
            <person name="Morin E."/>
            <person name="Andreopoulos B."/>
            <person name="Barry K.W."/>
            <person name="Bonito G."/>
            <person name="Buee M."/>
            <person name="Carver A."/>
            <person name="Chen C."/>
            <person name="Cichocki N."/>
            <person name="Clum A."/>
            <person name="Culley D."/>
            <person name="Crous P.W."/>
            <person name="Fauchery L."/>
            <person name="Girlanda M."/>
            <person name="Hayes R.D."/>
            <person name="Keri Z."/>
            <person name="LaButti K."/>
            <person name="Lipzen A."/>
            <person name="Lombard V."/>
            <person name="Magnuson J."/>
            <person name="Maillard F."/>
            <person name="Murat C."/>
            <person name="Nolan M."/>
            <person name="Ohm R.A."/>
            <person name="Pangilinan J."/>
            <person name="Pereira M.F."/>
            <person name="Perotto S."/>
            <person name="Peter M."/>
            <person name="Pfister S."/>
            <person name="Riley R."/>
            <person name="Sitrit Y."/>
            <person name="Stielow J.B."/>
            <person name="Szollosi G."/>
            <person name="Zifcakova L."/>
            <person name="Stursova M."/>
            <person name="Spatafora J.W."/>
            <person name="Tedersoo L."/>
            <person name="Vaario L.M."/>
            <person name="Yamada A."/>
            <person name="Yan M."/>
            <person name="Wang P."/>
            <person name="Xu J."/>
            <person name="Bruns T."/>
            <person name="Baldrian P."/>
            <person name="Vilgalys R."/>
            <person name="Dunand C."/>
            <person name="Henrissat B."/>
            <person name="Grigoriev I.V."/>
            <person name="Hibbett D."/>
            <person name="Nagy L.G."/>
            <person name="Martin F.M."/>
        </authorList>
    </citation>
    <scope>NUCLEOTIDE SEQUENCE</scope>
    <source>
        <strain evidence="2">BED1</strain>
    </source>
</reference>
<evidence type="ECO:0000313" key="2">
    <source>
        <dbReference type="EMBL" id="KAF8450677.1"/>
    </source>
</evidence>